<evidence type="ECO:0000259" key="1">
    <source>
        <dbReference type="PROSITE" id="PS50105"/>
    </source>
</evidence>
<evidence type="ECO:0000313" key="2">
    <source>
        <dbReference type="EMBL" id="KAK7879218.1"/>
    </source>
</evidence>
<reference evidence="3" key="1">
    <citation type="submission" date="2024-04" db="EMBL/GenBank/DDBJ databases">
        <title>Salinicola lusitanus LLJ914,a marine bacterium isolated from the Okinawa Trough.</title>
        <authorList>
            <person name="Li J."/>
        </authorList>
    </citation>
    <scope>NUCLEOTIDE SEQUENCE [LARGE SCALE GENOMIC DNA]</scope>
</reference>
<dbReference type="GO" id="GO:0005737">
    <property type="term" value="C:cytoplasm"/>
    <property type="evidence" value="ECO:0007669"/>
    <property type="project" value="TreeGrafter"/>
</dbReference>
<feature type="domain" description="SAM" evidence="1">
    <location>
        <begin position="22"/>
        <end position="87"/>
    </location>
</feature>
<keyword evidence="3" id="KW-1185">Reference proteome</keyword>
<dbReference type="Gene3D" id="1.10.150.50">
    <property type="entry name" value="Transcription Factor, Ets-1"/>
    <property type="match status" value="1"/>
</dbReference>
<dbReference type="SUPFAM" id="SSF48452">
    <property type="entry name" value="TPR-like"/>
    <property type="match status" value="1"/>
</dbReference>
<comment type="caution">
    <text evidence="2">The sequence shown here is derived from an EMBL/GenBank/DDBJ whole genome shotgun (WGS) entry which is preliminary data.</text>
</comment>
<dbReference type="AlphaFoldDB" id="A0AAW0MFS9"/>
<dbReference type="InterPro" id="IPR011990">
    <property type="entry name" value="TPR-like_helical_dom_sf"/>
</dbReference>
<dbReference type="PANTHER" id="PTHR16155:SF3">
    <property type="entry name" value="STERILE ALPHA MOTIF DOMAIN-CONTAINING PROTEIN 9-LIKE"/>
    <property type="match status" value="1"/>
</dbReference>
<dbReference type="SMART" id="SM00454">
    <property type="entry name" value="SAM"/>
    <property type="match status" value="1"/>
</dbReference>
<gene>
    <name evidence="2" type="ORF">WMY93_033999</name>
</gene>
<dbReference type="SUPFAM" id="SSF47769">
    <property type="entry name" value="SAM/Pointed domain"/>
    <property type="match status" value="1"/>
</dbReference>
<name>A0AAW0MFS9_9GOBI</name>
<dbReference type="Pfam" id="PF00536">
    <property type="entry name" value="SAM_1"/>
    <property type="match status" value="1"/>
</dbReference>
<protein>
    <recommendedName>
        <fullName evidence="1">SAM domain-containing protein</fullName>
    </recommendedName>
</protein>
<organism evidence="2 3">
    <name type="scientific">Mugilogobius chulae</name>
    <name type="common">yellowstripe goby</name>
    <dbReference type="NCBI Taxonomy" id="88201"/>
    <lineage>
        <taxon>Eukaryota</taxon>
        <taxon>Metazoa</taxon>
        <taxon>Chordata</taxon>
        <taxon>Craniata</taxon>
        <taxon>Vertebrata</taxon>
        <taxon>Euteleostomi</taxon>
        <taxon>Actinopterygii</taxon>
        <taxon>Neopterygii</taxon>
        <taxon>Teleostei</taxon>
        <taxon>Neoteleostei</taxon>
        <taxon>Acanthomorphata</taxon>
        <taxon>Gobiaria</taxon>
        <taxon>Gobiiformes</taxon>
        <taxon>Gobioidei</taxon>
        <taxon>Gobiidae</taxon>
        <taxon>Gobionellinae</taxon>
        <taxon>Mugilogobius</taxon>
    </lineage>
</organism>
<dbReference type="InterPro" id="IPR013761">
    <property type="entry name" value="SAM/pointed_sf"/>
</dbReference>
<proteinExistence type="predicted"/>
<accession>A0AAW0MFS9</accession>
<evidence type="ECO:0000313" key="3">
    <source>
        <dbReference type="Proteomes" id="UP001460270"/>
    </source>
</evidence>
<dbReference type="EMBL" id="JBBPFD010000315">
    <property type="protein sequence ID" value="KAK7879218.1"/>
    <property type="molecule type" value="Genomic_DNA"/>
</dbReference>
<sequence length="1177" mass="136306">MHNTCEADQVQRMERKTPLEKWDEDDVSSWLRCVGIKENYISSLKKEEVTGPVLATLNQDDFEEKIGMKSGQIQLLLTDREELLKTQQKEEEKESQFFCDFCKFDQDPGDFRYTLLDRLLPETGSDKMLVACHEFKSLEKAQNLESEKLKIKVALELLRFACACMNMRANGTIHFGVMDSVNGPYRHGEIIGIEVHRTDDFVDALDYIERCFKTSVQQDDARKCIRNPRFIEVTGKKTYVVEYDVVPEAKIVKGQLYTIKLPKYSEKNKKTVYEELAAYKRVGANSVKFDIPDYIEFYQSLPEKDELREEAESTKLHTTADFQKTQDRKLKVLLTAGKKLMDNSLSYIIVTNKFYPQDKEHIDFLRNMKLFCVFDFDPDSSENGFCEELKKNKAITPHFLNDYVNEEQSDLSDFTKKLGLFEKPSWIFCNGRKNFHRKEEPCDNKTWIKTRKKELKKAVSLICNELLPRNSFIVVFLLRVRTFSEFYTEMKGLDNMVILSESKKYYKQFSSRVEVFCDMSTLDKISVTEMPLSHMNATVQSFQLSKKLSSKTLPTFNGGLCFLKSADETKLSSLEIISADQYYINEREKRFYHGSKIDWLNFWLSDKQRCGEIIKRDAFDEVNTMIKGIVHSPDSSSIKCIYISHHPGSGGSTVARQLLWSWKKKVRCAVVKHNKVMTLDRDQCLPVLLLLEDHETEDIDHLQRELRNSIITHRIMPTLCFILLICNRSDDPQKACTRSPTTTESVTKKLSENETRKFLRKKQELQQSKGFEESYIADFVKNILKAIDQSSAVTCLIRFIALLNSYVDNSHLSVSHCQAFLGLCSYSETKYHRFIDSLSDEAKLLLVDLRDDTTHLLSLRINHKLVAKELLNQLSHIVPQSTIAKDLITNPVLLKHRFGRDEFLKFIRALVIREDDHDTAFSPLITHIKETEGLPKAIELLKDSYNSLGKDGFVAQQLARLLYTNKRFDEALEWAEKAKSRLPHNTFILDTVGQVYKQQFFHLFDNFKEEPTPEEEVLIISTALQAISAFRDSENTPNMETVSLNSSYYGEVDVACKLLSFLSKVNVFANYIPDTVQEPWQEFHEELKGIRENLKCALNYISKNLCSFETENTEEDEELDARDPDQIYNLEEWLIEKERVYADFFIQKLDVSSAMAATFLSQRQDVGSDRIPIAPKS</sequence>
<dbReference type="InterPro" id="IPR001660">
    <property type="entry name" value="SAM"/>
</dbReference>
<dbReference type="PANTHER" id="PTHR16155">
    <property type="entry name" value="DED DOMAIN-CONTAINING PROTEIN"/>
    <property type="match status" value="1"/>
</dbReference>
<dbReference type="Proteomes" id="UP001460270">
    <property type="component" value="Unassembled WGS sequence"/>
</dbReference>
<dbReference type="PROSITE" id="PS50105">
    <property type="entry name" value="SAM_DOMAIN"/>
    <property type="match status" value="1"/>
</dbReference>
<dbReference type="Gene3D" id="1.25.40.10">
    <property type="entry name" value="Tetratricopeptide repeat domain"/>
    <property type="match status" value="1"/>
</dbReference>